<sequence length="52" mass="6139">MALIFSMPMGSIWTPYPQLSNQVLAMNSTITDRYTRSIQECMYRDLRIKRPL</sequence>
<reference evidence="1" key="1">
    <citation type="submission" date="2014-09" db="EMBL/GenBank/DDBJ databases">
        <authorList>
            <person name="Magalhaes I.L.F."/>
            <person name="Oliveira U."/>
            <person name="Santos F.R."/>
            <person name="Vidigal T.H.D.A."/>
            <person name="Brescovit A.D."/>
            <person name="Santos A.J."/>
        </authorList>
    </citation>
    <scope>NUCLEOTIDE SEQUENCE</scope>
    <source>
        <tissue evidence="1">Shoot tissue taken approximately 20 cm above the soil surface</tissue>
    </source>
</reference>
<accession>A0A0A9FM17</accession>
<reference evidence="1" key="2">
    <citation type="journal article" date="2015" name="Data Brief">
        <title>Shoot transcriptome of the giant reed, Arundo donax.</title>
        <authorList>
            <person name="Barrero R.A."/>
            <person name="Guerrero F.D."/>
            <person name="Moolhuijzen P."/>
            <person name="Goolsby J.A."/>
            <person name="Tidwell J."/>
            <person name="Bellgard S.E."/>
            <person name="Bellgard M.I."/>
        </authorList>
    </citation>
    <scope>NUCLEOTIDE SEQUENCE</scope>
    <source>
        <tissue evidence="1">Shoot tissue taken approximately 20 cm above the soil surface</tissue>
    </source>
</reference>
<proteinExistence type="predicted"/>
<protein>
    <submittedName>
        <fullName evidence="1">Uncharacterized protein</fullName>
    </submittedName>
</protein>
<organism evidence="1">
    <name type="scientific">Arundo donax</name>
    <name type="common">Giant reed</name>
    <name type="synonym">Donax arundinaceus</name>
    <dbReference type="NCBI Taxonomy" id="35708"/>
    <lineage>
        <taxon>Eukaryota</taxon>
        <taxon>Viridiplantae</taxon>
        <taxon>Streptophyta</taxon>
        <taxon>Embryophyta</taxon>
        <taxon>Tracheophyta</taxon>
        <taxon>Spermatophyta</taxon>
        <taxon>Magnoliopsida</taxon>
        <taxon>Liliopsida</taxon>
        <taxon>Poales</taxon>
        <taxon>Poaceae</taxon>
        <taxon>PACMAD clade</taxon>
        <taxon>Arundinoideae</taxon>
        <taxon>Arundineae</taxon>
        <taxon>Arundo</taxon>
    </lineage>
</organism>
<dbReference type="AlphaFoldDB" id="A0A0A9FM17"/>
<name>A0A0A9FM17_ARUDO</name>
<evidence type="ECO:0000313" key="1">
    <source>
        <dbReference type="EMBL" id="JAE13397.1"/>
    </source>
</evidence>
<dbReference type="EMBL" id="GBRH01184499">
    <property type="protein sequence ID" value="JAE13397.1"/>
    <property type="molecule type" value="Transcribed_RNA"/>
</dbReference>